<dbReference type="PRINTS" id="PR00019">
    <property type="entry name" value="LEURICHRPT"/>
</dbReference>
<reference evidence="4 5" key="1">
    <citation type="journal article" date="2019" name="Nat. Ecol. Evol.">
        <title>Megaphylogeny resolves global patterns of mushroom evolution.</title>
        <authorList>
            <person name="Varga T."/>
            <person name="Krizsan K."/>
            <person name="Foldi C."/>
            <person name="Dima B."/>
            <person name="Sanchez-Garcia M."/>
            <person name="Sanchez-Ramirez S."/>
            <person name="Szollosi G.J."/>
            <person name="Szarkandi J.G."/>
            <person name="Papp V."/>
            <person name="Albert L."/>
            <person name="Andreopoulos W."/>
            <person name="Angelini C."/>
            <person name="Antonin V."/>
            <person name="Barry K.W."/>
            <person name="Bougher N.L."/>
            <person name="Buchanan P."/>
            <person name="Buyck B."/>
            <person name="Bense V."/>
            <person name="Catcheside P."/>
            <person name="Chovatia M."/>
            <person name="Cooper J."/>
            <person name="Damon W."/>
            <person name="Desjardin D."/>
            <person name="Finy P."/>
            <person name="Geml J."/>
            <person name="Haridas S."/>
            <person name="Hughes K."/>
            <person name="Justo A."/>
            <person name="Karasinski D."/>
            <person name="Kautmanova I."/>
            <person name="Kiss B."/>
            <person name="Kocsube S."/>
            <person name="Kotiranta H."/>
            <person name="LaButti K.M."/>
            <person name="Lechner B.E."/>
            <person name="Liimatainen K."/>
            <person name="Lipzen A."/>
            <person name="Lukacs Z."/>
            <person name="Mihaltcheva S."/>
            <person name="Morgado L.N."/>
            <person name="Niskanen T."/>
            <person name="Noordeloos M.E."/>
            <person name="Ohm R.A."/>
            <person name="Ortiz-Santana B."/>
            <person name="Ovrebo C."/>
            <person name="Racz N."/>
            <person name="Riley R."/>
            <person name="Savchenko A."/>
            <person name="Shiryaev A."/>
            <person name="Soop K."/>
            <person name="Spirin V."/>
            <person name="Szebenyi C."/>
            <person name="Tomsovsky M."/>
            <person name="Tulloss R.E."/>
            <person name="Uehling J."/>
            <person name="Grigoriev I.V."/>
            <person name="Vagvolgyi C."/>
            <person name="Papp T."/>
            <person name="Martin F.M."/>
            <person name="Miettinen O."/>
            <person name="Hibbett D.S."/>
            <person name="Nagy L.G."/>
        </authorList>
    </citation>
    <scope>NUCLEOTIDE SEQUENCE [LARGE SCALE GENOMIC DNA]</scope>
    <source>
        <strain evidence="4 5">CBS 166.37</strain>
    </source>
</reference>
<dbReference type="Proteomes" id="UP000308652">
    <property type="component" value="Unassembled WGS sequence"/>
</dbReference>
<dbReference type="PANTHER" id="PTHR15454:SF56">
    <property type="entry name" value="PROTEIN PHOSPHATASE 1 REGULATORY SUBUNIT 7-RELATED"/>
    <property type="match status" value="1"/>
</dbReference>
<feature type="compositionally biased region" description="Polar residues" evidence="3">
    <location>
        <begin position="25"/>
        <end position="47"/>
    </location>
</feature>
<feature type="compositionally biased region" description="Low complexity" evidence="3">
    <location>
        <begin position="7"/>
        <end position="24"/>
    </location>
</feature>
<dbReference type="PANTHER" id="PTHR15454">
    <property type="entry name" value="NISCHARIN RELATED"/>
    <property type="match status" value="1"/>
</dbReference>
<feature type="region of interest" description="Disordered" evidence="3">
    <location>
        <begin position="161"/>
        <end position="183"/>
    </location>
</feature>
<evidence type="ECO:0000256" key="1">
    <source>
        <dbReference type="ARBA" id="ARBA00022614"/>
    </source>
</evidence>
<evidence type="ECO:0000256" key="2">
    <source>
        <dbReference type="ARBA" id="ARBA00022737"/>
    </source>
</evidence>
<sequence>MSRIPQPSSSRTPLKTPTTPSKSRIATSNTPAVRVRTQSTARATTPSKPRPAVPPQDAQTATASLSIKEAIALRRAEAKKAQVKVGSGGLDNFANVEDALPTTEEKPEGEDILGRLSVRETIERARSTGSLNLATRSLVCLPSALFEIHLGITPDSLKSVTNEPPLPAAAESPTGARRGKRDSPAWFEAQDLTVIKAWNNDITEIQHEISLFGSLKTIDLHKNKITSLPGSFANLTALTVLDLSHNALTQLPTNIFMLPELVTLNISHNSLTSLSFNAPFASSERNAVSSQYASSDFFTPAIVRATTPLPRLITLDASNNKILAKAIDVVLPASLTKFDLSNNPLGSCQPLLKALAALKRLRELRLEKADIGDESLPPAIFSSTPFPSLRILDLGETRVSPEAVRAALQGMKQEMNYDFIAEEPPEGVVRILVGKKVLKEYWELELEKRSKSRTEKSADYGSDWVPLPGLSLPSTHSTVQKPKTASTAPKAEIVKEAWEIEAEQGLLTEGGKRRARAAAAAAAAEEQAKAAALTVGAPSTPSSSPPATSSALSLNSPQYYNKTTQTLTLPPSAAPSKAPGHARAFSLAAPSASAFASPRTSDIVVPAPTLPLSIIITQPFAATLKVLSLVNRRMDRSFSIPPLPDGPISFLPNLEELNLEGCNFTDLVTVQHSDSTSGASTPPRSSELILPLITKLFPSLRTLNLSYNQLTSSSLAPGALSGLILSTPERKGLRHLRLRGNRLSELEGFLELACLFKGNREVPGWKLEELDLRDNEIGKLPAELGLMPLDVFLVDGNIFRVPQRRVWEREGTKGLLSWLRGRIE</sequence>
<dbReference type="Pfam" id="PF13855">
    <property type="entry name" value="LRR_8"/>
    <property type="match status" value="1"/>
</dbReference>
<dbReference type="InterPro" id="IPR003591">
    <property type="entry name" value="Leu-rich_rpt_typical-subtyp"/>
</dbReference>
<name>A0A5C3LU90_9AGAR</name>
<dbReference type="EMBL" id="ML213620">
    <property type="protein sequence ID" value="TFK35538.1"/>
    <property type="molecule type" value="Genomic_DNA"/>
</dbReference>
<evidence type="ECO:0000313" key="4">
    <source>
        <dbReference type="EMBL" id="TFK35538.1"/>
    </source>
</evidence>
<dbReference type="Gene3D" id="3.80.10.10">
    <property type="entry name" value="Ribonuclease Inhibitor"/>
    <property type="match status" value="2"/>
</dbReference>
<dbReference type="Pfam" id="PF00560">
    <property type="entry name" value="LRR_1"/>
    <property type="match status" value="2"/>
</dbReference>
<protein>
    <recommendedName>
        <fullName evidence="6">Leucine-rich repeat-containing protein 40</fullName>
    </recommendedName>
</protein>
<dbReference type="SUPFAM" id="SSF52058">
    <property type="entry name" value="L domain-like"/>
    <property type="match status" value="1"/>
</dbReference>
<accession>A0A5C3LU90</accession>
<evidence type="ECO:0000256" key="3">
    <source>
        <dbReference type="SAM" id="MobiDB-lite"/>
    </source>
</evidence>
<feature type="region of interest" description="Disordered" evidence="3">
    <location>
        <begin position="532"/>
        <end position="554"/>
    </location>
</feature>
<organism evidence="4 5">
    <name type="scientific">Crucibulum laeve</name>
    <dbReference type="NCBI Taxonomy" id="68775"/>
    <lineage>
        <taxon>Eukaryota</taxon>
        <taxon>Fungi</taxon>
        <taxon>Dikarya</taxon>
        <taxon>Basidiomycota</taxon>
        <taxon>Agaricomycotina</taxon>
        <taxon>Agaricomycetes</taxon>
        <taxon>Agaricomycetidae</taxon>
        <taxon>Agaricales</taxon>
        <taxon>Agaricineae</taxon>
        <taxon>Nidulariaceae</taxon>
        <taxon>Crucibulum</taxon>
    </lineage>
</organism>
<dbReference type="SMART" id="SM00369">
    <property type="entry name" value="LRR_TYP"/>
    <property type="match status" value="8"/>
</dbReference>
<proteinExistence type="predicted"/>
<dbReference type="InterPro" id="IPR032675">
    <property type="entry name" value="LRR_dom_sf"/>
</dbReference>
<gene>
    <name evidence="4" type="ORF">BDQ12DRAFT_706608</name>
</gene>
<dbReference type="SMART" id="SM00368">
    <property type="entry name" value="LRR_RI"/>
    <property type="match status" value="5"/>
</dbReference>
<dbReference type="OrthoDB" id="1517790at2759"/>
<feature type="region of interest" description="Disordered" evidence="3">
    <location>
        <begin position="1"/>
        <end position="61"/>
    </location>
</feature>
<keyword evidence="1" id="KW-0433">Leucine-rich repeat</keyword>
<keyword evidence="2" id="KW-0677">Repeat</keyword>
<dbReference type="InterPro" id="IPR001611">
    <property type="entry name" value="Leu-rich_rpt"/>
</dbReference>
<dbReference type="AlphaFoldDB" id="A0A5C3LU90"/>
<dbReference type="PROSITE" id="PS51450">
    <property type="entry name" value="LRR"/>
    <property type="match status" value="4"/>
</dbReference>
<keyword evidence="5" id="KW-1185">Reference proteome</keyword>
<evidence type="ECO:0000313" key="5">
    <source>
        <dbReference type="Proteomes" id="UP000308652"/>
    </source>
</evidence>
<dbReference type="STRING" id="68775.A0A5C3LU90"/>
<evidence type="ECO:0008006" key="6">
    <source>
        <dbReference type="Google" id="ProtNLM"/>
    </source>
</evidence>
<dbReference type="GO" id="GO:0005737">
    <property type="term" value="C:cytoplasm"/>
    <property type="evidence" value="ECO:0007669"/>
    <property type="project" value="TreeGrafter"/>
</dbReference>